<dbReference type="RefSeq" id="WP_260865351.1">
    <property type="nucleotide sequence ID" value="NZ_CABVQC010000002.1"/>
</dbReference>
<accession>A0A6P2HEK9</accession>
<evidence type="ECO:0000313" key="2">
    <source>
        <dbReference type="Proteomes" id="UP000494261"/>
    </source>
</evidence>
<gene>
    <name evidence="1" type="ORF">BLA13014_00418</name>
</gene>
<reference evidence="1 2" key="1">
    <citation type="submission" date="2019-09" db="EMBL/GenBank/DDBJ databases">
        <authorList>
            <person name="Depoorter E."/>
        </authorList>
    </citation>
    <scope>NUCLEOTIDE SEQUENCE [LARGE SCALE GENOMIC DNA]</scope>
    <source>
        <strain evidence="1">LMG 13014</strain>
    </source>
</reference>
<name>A0A6P2HEK9_9BURK</name>
<dbReference type="Proteomes" id="UP000494261">
    <property type="component" value="Unassembled WGS sequence"/>
</dbReference>
<evidence type="ECO:0000313" key="1">
    <source>
        <dbReference type="EMBL" id="VWB15170.1"/>
    </source>
</evidence>
<sequence>MKAHVKTALVVLGTVAVCAFIQKSVFQIPVVGPYLPGGANA</sequence>
<organism evidence="1 2">
    <name type="scientific">Burkholderia aenigmatica</name>
    <dbReference type="NCBI Taxonomy" id="2015348"/>
    <lineage>
        <taxon>Bacteria</taxon>
        <taxon>Pseudomonadati</taxon>
        <taxon>Pseudomonadota</taxon>
        <taxon>Betaproteobacteria</taxon>
        <taxon>Burkholderiales</taxon>
        <taxon>Burkholderiaceae</taxon>
        <taxon>Burkholderia</taxon>
        <taxon>Burkholderia cepacia complex</taxon>
    </lineage>
</organism>
<protein>
    <submittedName>
        <fullName evidence="1">Uncharacterized protein</fullName>
    </submittedName>
</protein>
<dbReference type="AlphaFoldDB" id="A0A6P2HEK9"/>
<dbReference type="EMBL" id="CABVQC010000002">
    <property type="protein sequence ID" value="VWB15170.1"/>
    <property type="molecule type" value="Genomic_DNA"/>
</dbReference>
<proteinExistence type="predicted"/>